<sequence>MKGRAIVIGGSIGGLFTAALLRKEGWDVNVYERVDVELAGRGAGIVTHQPLLDVLENCGAGIKDLGVVSQQRSAYDRAGNVTRKFDFPQLVTSWDRVQNLTRQTIPDSHYHLDHWLDTFEETGTGVRATFKNGHVDEADVIIGADGFRSAVRGQLFPEIQPQYSGYVVWRGLADEADLPKDITDTVFKDFGFYLPENDGEVIGYPIAGRDNNLQEGHRRYNWVWYRVVDQAELDDNLTDANGTYHDISIPPPSSGPR</sequence>
<evidence type="ECO:0000313" key="4">
    <source>
        <dbReference type="Proteomes" id="UP001451782"/>
    </source>
</evidence>
<dbReference type="Proteomes" id="UP001451782">
    <property type="component" value="Chromosome"/>
</dbReference>
<dbReference type="PRINTS" id="PR00420">
    <property type="entry name" value="RNGMNOXGNASE"/>
</dbReference>
<name>A0AAN0M486_9RHOB</name>
<keyword evidence="3" id="KW-0503">Monooxygenase</keyword>
<dbReference type="SUPFAM" id="SSF51905">
    <property type="entry name" value="FAD/NAD(P)-binding domain"/>
    <property type="match status" value="1"/>
</dbReference>
<proteinExistence type="predicted"/>
<feature type="domain" description="FAD-binding" evidence="1">
    <location>
        <begin position="5"/>
        <end position="159"/>
    </location>
</feature>
<dbReference type="Pfam" id="PF22607">
    <property type="entry name" value="FAD_binding-like"/>
    <property type="match status" value="1"/>
</dbReference>
<dbReference type="RefSeq" id="WP_342070948.1">
    <property type="nucleotide sequence ID" value="NZ_CP151762.1"/>
</dbReference>
<dbReference type="Pfam" id="PF01494">
    <property type="entry name" value="FAD_binding_3"/>
    <property type="match status" value="1"/>
</dbReference>
<reference evidence="3 4" key="1">
    <citation type="submission" date="2024-04" db="EMBL/GenBank/DDBJ databases">
        <title>Phylogenomic analyses of a clade within the roseobacter group suggest taxonomic reassignments of species of the genera Aestuariivita, Citreicella, Loktanella, Nautella, Pelagibaca, Ruegeria, Thalassobius, Thiobacimonas and Tropicibacter, and the proposal o.</title>
        <authorList>
            <person name="Jeon C.O."/>
        </authorList>
    </citation>
    <scope>NUCLEOTIDE SEQUENCE [LARGE SCALE GENOMIC DNA]</scope>
    <source>
        <strain evidence="3 4">G8-12</strain>
    </source>
</reference>
<keyword evidence="4" id="KW-1185">Reference proteome</keyword>
<dbReference type="Gene3D" id="3.50.50.60">
    <property type="entry name" value="FAD/NAD(P)-binding domain"/>
    <property type="match status" value="1"/>
</dbReference>
<evidence type="ECO:0000313" key="3">
    <source>
        <dbReference type="EMBL" id="WZU64584.1"/>
    </source>
</evidence>
<dbReference type="SUPFAM" id="SSF54373">
    <property type="entry name" value="FAD-linked reductases, C-terminal domain"/>
    <property type="match status" value="1"/>
</dbReference>
<dbReference type="InterPro" id="IPR054707">
    <property type="entry name" value="DhpH_subs-bd"/>
</dbReference>
<evidence type="ECO:0000259" key="1">
    <source>
        <dbReference type="Pfam" id="PF01494"/>
    </source>
</evidence>
<dbReference type="PANTHER" id="PTHR47469">
    <property type="entry name" value="MONOOXYGENASE-LIKE"/>
    <property type="match status" value="1"/>
</dbReference>
<dbReference type="PANTHER" id="PTHR47469:SF2">
    <property type="entry name" value="OS06G0597600 PROTEIN"/>
    <property type="match status" value="1"/>
</dbReference>
<dbReference type="GO" id="GO:0004497">
    <property type="term" value="F:monooxygenase activity"/>
    <property type="evidence" value="ECO:0007669"/>
    <property type="project" value="UniProtKB-KW"/>
</dbReference>
<dbReference type="EMBL" id="CP151762">
    <property type="protein sequence ID" value="WZU64584.1"/>
    <property type="molecule type" value="Genomic_DNA"/>
</dbReference>
<gene>
    <name evidence="3" type="ORF">AABB28_04705</name>
</gene>
<keyword evidence="3" id="KW-0560">Oxidoreductase</keyword>
<dbReference type="AlphaFoldDB" id="A0AAN0M486"/>
<protein>
    <submittedName>
        <fullName evidence="3">FAD-dependent monooxygenase</fullName>
    </submittedName>
</protein>
<dbReference type="InterPro" id="IPR036188">
    <property type="entry name" value="FAD/NAD-bd_sf"/>
</dbReference>
<dbReference type="InterPro" id="IPR053212">
    <property type="entry name" value="DHP_3-monooxygenase"/>
</dbReference>
<feature type="domain" description="2,6-dihydroxypyridine 3-monooxygenase substrate binding" evidence="2">
    <location>
        <begin position="163"/>
        <end position="251"/>
    </location>
</feature>
<dbReference type="InterPro" id="IPR002938">
    <property type="entry name" value="FAD-bd"/>
</dbReference>
<dbReference type="GO" id="GO:0071949">
    <property type="term" value="F:FAD binding"/>
    <property type="evidence" value="ECO:0007669"/>
    <property type="project" value="InterPro"/>
</dbReference>
<dbReference type="KEGG" id="yag:AABB28_04705"/>
<evidence type="ECO:0000259" key="2">
    <source>
        <dbReference type="Pfam" id="PF22607"/>
    </source>
</evidence>
<organism evidence="3 4">
    <name type="scientific">Yoonia algicola</name>
    <dbReference type="NCBI Taxonomy" id="3137368"/>
    <lineage>
        <taxon>Bacteria</taxon>
        <taxon>Pseudomonadati</taxon>
        <taxon>Pseudomonadota</taxon>
        <taxon>Alphaproteobacteria</taxon>
        <taxon>Rhodobacterales</taxon>
        <taxon>Paracoccaceae</taxon>
        <taxon>Yoonia</taxon>
    </lineage>
</organism>
<accession>A0AAN0M486</accession>